<proteinExistence type="predicted"/>
<evidence type="ECO:0000313" key="1">
    <source>
        <dbReference type="EMBL" id="GEC08433.1"/>
    </source>
</evidence>
<accession>A0A4Y3VPA3</accession>
<dbReference type="AlphaFoldDB" id="A0A4Y3VPA3"/>
<comment type="caution">
    <text evidence="1">The sequence shown here is derived from an EMBL/GenBank/DDBJ whole genome shotgun (WGS) entry which is preliminary data.</text>
</comment>
<name>A0A4Y3VPA3_9ACTN</name>
<keyword evidence="2" id="KW-1185">Reference proteome</keyword>
<reference evidence="1 2" key="1">
    <citation type="submission" date="2019-06" db="EMBL/GenBank/DDBJ databases">
        <title>Whole genome shotgun sequence of Streptomyces spinoverrucosus NBRC 14228.</title>
        <authorList>
            <person name="Hosoyama A."/>
            <person name="Uohara A."/>
            <person name="Ohji S."/>
            <person name="Ichikawa N."/>
        </authorList>
    </citation>
    <scope>NUCLEOTIDE SEQUENCE [LARGE SCALE GENOMIC DNA]</scope>
    <source>
        <strain evidence="1 2">NBRC 14228</strain>
    </source>
</reference>
<sequence>MGMMPREPRWEYRSGRSLILQTLAASSRIASIGGSSRPPARSAWAVAARITESAHAAINADAPPPPSFYSR</sequence>
<dbReference type="EMBL" id="BJND01000052">
    <property type="protein sequence ID" value="GEC08433.1"/>
    <property type="molecule type" value="Genomic_DNA"/>
</dbReference>
<dbReference type="Proteomes" id="UP000317881">
    <property type="component" value="Unassembled WGS sequence"/>
</dbReference>
<gene>
    <name evidence="1" type="ORF">SSP24_60880</name>
</gene>
<organism evidence="1 2">
    <name type="scientific">Streptomyces spinoverrucosus</name>
    <dbReference type="NCBI Taxonomy" id="284043"/>
    <lineage>
        <taxon>Bacteria</taxon>
        <taxon>Bacillati</taxon>
        <taxon>Actinomycetota</taxon>
        <taxon>Actinomycetes</taxon>
        <taxon>Kitasatosporales</taxon>
        <taxon>Streptomycetaceae</taxon>
        <taxon>Streptomyces</taxon>
    </lineage>
</organism>
<evidence type="ECO:0000313" key="2">
    <source>
        <dbReference type="Proteomes" id="UP000317881"/>
    </source>
</evidence>
<protein>
    <submittedName>
        <fullName evidence="1">Uncharacterized protein</fullName>
    </submittedName>
</protein>